<proteinExistence type="predicted"/>
<name>A0ABW1NE90_9ACTN</name>
<keyword evidence="3" id="KW-1185">Reference proteome</keyword>
<keyword evidence="1" id="KW-1133">Transmembrane helix</keyword>
<keyword evidence="1" id="KW-0812">Transmembrane</keyword>
<evidence type="ECO:0000313" key="3">
    <source>
        <dbReference type="Proteomes" id="UP001596137"/>
    </source>
</evidence>
<reference evidence="3" key="1">
    <citation type="journal article" date="2019" name="Int. J. Syst. Evol. Microbiol.">
        <title>The Global Catalogue of Microorganisms (GCM) 10K type strain sequencing project: providing services to taxonomists for standard genome sequencing and annotation.</title>
        <authorList>
            <consortium name="The Broad Institute Genomics Platform"/>
            <consortium name="The Broad Institute Genome Sequencing Center for Infectious Disease"/>
            <person name="Wu L."/>
            <person name="Ma J."/>
        </authorList>
    </citation>
    <scope>NUCLEOTIDE SEQUENCE [LARGE SCALE GENOMIC DNA]</scope>
    <source>
        <strain evidence="3">JCM 30346</strain>
    </source>
</reference>
<gene>
    <name evidence="2" type="ORF">ACFP1K_08995</name>
</gene>
<dbReference type="Proteomes" id="UP001596137">
    <property type="component" value="Unassembled WGS sequence"/>
</dbReference>
<organism evidence="2 3">
    <name type="scientific">Sphaerisporangium aureirubrum</name>
    <dbReference type="NCBI Taxonomy" id="1544736"/>
    <lineage>
        <taxon>Bacteria</taxon>
        <taxon>Bacillati</taxon>
        <taxon>Actinomycetota</taxon>
        <taxon>Actinomycetes</taxon>
        <taxon>Streptosporangiales</taxon>
        <taxon>Streptosporangiaceae</taxon>
        <taxon>Sphaerisporangium</taxon>
    </lineage>
</organism>
<protein>
    <submittedName>
        <fullName evidence="2">Uncharacterized protein</fullName>
    </submittedName>
</protein>
<feature type="transmembrane region" description="Helical" evidence="1">
    <location>
        <begin position="95"/>
        <end position="117"/>
    </location>
</feature>
<keyword evidence="1" id="KW-0472">Membrane</keyword>
<accession>A0ABW1NE90</accession>
<sequence length="362" mass="37372">MRHPTDGTLRRLLDEPDGVAEPDRAHIAGCPACLSGLAAAQRDAAFTGAALSAEFPVDVDAGWRRLANAVAAEERPRVVTAARPGRWHRRLRNPVVAVIGVVVILSGAGVAAAADWLRIFHAEQIAPVAVPRADLVKLPDLSAFGEIEMTGKVDIRPVAGADAAREATGLSVPRVGRLPRGVTGRPTYRVAGKVGAVFTFSVAKTTRSVEASGGTLPPPPPGLDGSRFRLSAGPGLVAVWSAGRPAPAMIVARAVAPTVDSSGVPFETARDYLLSLPNLPENIASQLRGFTGTATTLPLIVATERMKTSTADVGGVPASVLASRDGTLAGVVWVDGGVITGVAGSLSADEALSVARGLRWDR</sequence>
<evidence type="ECO:0000313" key="2">
    <source>
        <dbReference type="EMBL" id="MFC6081293.1"/>
    </source>
</evidence>
<dbReference type="EMBL" id="JBHSRF010000008">
    <property type="protein sequence ID" value="MFC6081293.1"/>
    <property type="molecule type" value="Genomic_DNA"/>
</dbReference>
<dbReference type="RefSeq" id="WP_380748969.1">
    <property type="nucleotide sequence ID" value="NZ_JBHSRF010000008.1"/>
</dbReference>
<comment type="caution">
    <text evidence="2">The sequence shown here is derived from an EMBL/GenBank/DDBJ whole genome shotgun (WGS) entry which is preliminary data.</text>
</comment>
<evidence type="ECO:0000256" key="1">
    <source>
        <dbReference type="SAM" id="Phobius"/>
    </source>
</evidence>